<dbReference type="PROSITE" id="PS51201">
    <property type="entry name" value="RCK_N"/>
    <property type="match status" value="1"/>
</dbReference>
<accession>A0A7Z0N9H0</accession>
<keyword evidence="1" id="KW-0472">Membrane</keyword>
<evidence type="ECO:0000259" key="2">
    <source>
        <dbReference type="PROSITE" id="PS51201"/>
    </source>
</evidence>
<protein>
    <submittedName>
        <fullName evidence="3">NAD-binding protein</fullName>
    </submittedName>
</protein>
<dbReference type="EMBL" id="JACCGK010000015">
    <property type="protein sequence ID" value="NYT74099.1"/>
    <property type="molecule type" value="Genomic_DNA"/>
</dbReference>
<keyword evidence="1" id="KW-0812">Transmembrane</keyword>
<keyword evidence="4" id="KW-1185">Reference proteome</keyword>
<reference evidence="3 4" key="1">
    <citation type="submission" date="2020-07" db="EMBL/GenBank/DDBJ databases">
        <title>Halomonas sp. QX-2 draft genome sequence.</title>
        <authorList>
            <person name="Qiu X."/>
        </authorList>
    </citation>
    <scope>NUCLEOTIDE SEQUENCE [LARGE SCALE GENOMIC DNA]</scope>
    <source>
        <strain evidence="3 4">QX-2</strain>
    </source>
</reference>
<dbReference type="GO" id="GO:0006813">
    <property type="term" value="P:potassium ion transport"/>
    <property type="evidence" value="ECO:0007669"/>
    <property type="project" value="InterPro"/>
</dbReference>
<dbReference type="InterPro" id="IPR003032">
    <property type="entry name" value="Ryanodine_rcpt"/>
</dbReference>
<evidence type="ECO:0000256" key="1">
    <source>
        <dbReference type="SAM" id="Phobius"/>
    </source>
</evidence>
<dbReference type="Gene3D" id="3.40.50.720">
    <property type="entry name" value="NAD(P)-binding Rossmann-like Domain"/>
    <property type="match status" value="1"/>
</dbReference>
<sequence>MANALSHQIVLVLWGTFLALMVYRCSRTFPAWTLLVTALLAVLLRILGFFLYEIEMKAGEIGLVELLANAVFVSVQLLFMNDGPSPDDNILIQMSRLSALATVFMLAYEAIRRLFADSIQRVMLQLNRQHVVICGLGQIGYHLVRDLRAATEESGKKRPGLPKVVVVEPDRENHYLDAARQLGATVVHGDAIDIQTLKGINAHKARDVFFLTGKDEANIEGACKLDDLIAERLLPANHIAPNLYVHLRHADLESVIENRRSLATTSGRSRINAFNVIDRSVRDVVGNLILPWRPRTTSQVAHFVIVGFGEVGQRLALRLAELAHFENYKRSRMTIVHEASEHDSVRRFQQTYPRMMPPEALADAWMPDAAKDDWSFGVSFADHESPQPSDRGVPFVVNGGWTELDAAPESDEFVGRIVELAGSPGLRPFVFICRESDELNCSLTQKLRTELDQRLKVSSEEDGTLLKYRDGLMPVAIFSYVPQRPILTRLVESPDLFSFGASDVVCTYKELTRDLQQPLAEALAADFHRHYEKKRAVAAGETLRDIKAPAFSTLTAWERQSNLSAAAHLNTKLAALDLKLVYRDDTSMPVDTVEITPDQREHVARMEHNRWLAERLLNGWTFGERDNARKRRLSIVDWDTLKGDELAKDRDQIDRLIDFCSKHPAIALTRADSGPV</sequence>
<dbReference type="Gene3D" id="6.20.350.10">
    <property type="match status" value="1"/>
</dbReference>
<name>A0A7Z0N9H0_9GAMM</name>
<dbReference type="Proteomes" id="UP000520876">
    <property type="component" value="Unassembled WGS sequence"/>
</dbReference>
<dbReference type="PANTHER" id="PTHR43833:SF11">
    <property type="entry name" value="VOLTAGE-GATED POTASSIUM CHANNEL KCH"/>
    <property type="match status" value="1"/>
</dbReference>
<evidence type="ECO:0000313" key="4">
    <source>
        <dbReference type="Proteomes" id="UP000520876"/>
    </source>
</evidence>
<comment type="caution">
    <text evidence="3">The sequence shown here is derived from an EMBL/GenBank/DDBJ whole genome shotgun (WGS) entry which is preliminary data.</text>
</comment>
<feature type="domain" description="RCK N-terminal" evidence="2">
    <location>
        <begin position="128"/>
        <end position="267"/>
    </location>
</feature>
<dbReference type="Pfam" id="PF02254">
    <property type="entry name" value="TrkA_N"/>
    <property type="match status" value="1"/>
</dbReference>
<dbReference type="InterPro" id="IPR050721">
    <property type="entry name" value="Trk_Ktr_HKT_K-transport"/>
</dbReference>
<dbReference type="Pfam" id="PF02026">
    <property type="entry name" value="RyR"/>
    <property type="match status" value="1"/>
</dbReference>
<feature type="transmembrane region" description="Helical" evidence="1">
    <location>
        <begin position="34"/>
        <end position="54"/>
    </location>
</feature>
<gene>
    <name evidence="3" type="ORF">HZU72_16930</name>
</gene>
<dbReference type="InterPro" id="IPR003148">
    <property type="entry name" value="RCK_N"/>
</dbReference>
<dbReference type="InterPro" id="IPR036291">
    <property type="entry name" value="NAD(P)-bd_dom_sf"/>
</dbReference>
<keyword evidence="1" id="KW-1133">Transmembrane helix</keyword>
<dbReference type="AlphaFoldDB" id="A0A7Z0N9H0"/>
<dbReference type="PANTHER" id="PTHR43833">
    <property type="entry name" value="POTASSIUM CHANNEL PROTEIN 2-RELATED-RELATED"/>
    <property type="match status" value="1"/>
</dbReference>
<dbReference type="RefSeq" id="WP_180094187.1">
    <property type="nucleotide sequence ID" value="NZ_JACCGK010000015.1"/>
</dbReference>
<dbReference type="SUPFAM" id="SSF51735">
    <property type="entry name" value="NAD(P)-binding Rossmann-fold domains"/>
    <property type="match status" value="1"/>
</dbReference>
<proteinExistence type="predicted"/>
<organism evidence="3 4">
    <name type="scientific">Vreelandella sedimenti</name>
    <dbReference type="NCBI Taxonomy" id="2729618"/>
    <lineage>
        <taxon>Bacteria</taxon>
        <taxon>Pseudomonadati</taxon>
        <taxon>Pseudomonadota</taxon>
        <taxon>Gammaproteobacteria</taxon>
        <taxon>Oceanospirillales</taxon>
        <taxon>Halomonadaceae</taxon>
        <taxon>Vreelandella</taxon>
    </lineage>
</organism>
<evidence type="ECO:0000313" key="3">
    <source>
        <dbReference type="EMBL" id="NYT74099.1"/>
    </source>
</evidence>